<sequence length="65" mass="7660">MLLELSAVEARELKQALDTALLELLTEISHTDQRAYRDLLRERYDRLEQLNRRLELSLEGSQVYA</sequence>
<evidence type="ECO:0000313" key="1">
    <source>
        <dbReference type="EMBL" id="TQF11469.1"/>
    </source>
</evidence>
<organism evidence="1 2">
    <name type="scientific">Myxococcus llanfairpwllgwyngyllgogerychwyrndrobwllllantysiliogogogochensis</name>
    <dbReference type="NCBI Taxonomy" id="2590453"/>
    <lineage>
        <taxon>Bacteria</taxon>
        <taxon>Pseudomonadati</taxon>
        <taxon>Myxococcota</taxon>
        <taxon>Myxococcia</taxon>
        <taxon>Myxococcales</taxon>
        <taxon>Cystobacterineae</taxon>
        <taxon>Myxococcaceae</taxon>
        <taxon>Myxococcus</taxon>
    </lineage>
</organism>
<gene>
    <name evidence="1" type="ORF">FJV41_33960</name>
</gene>
<evidence type="ECO:0000313" key="2">
    <source>
        <dbReference type="Proteomes" id="UP000315369"/>
    </source>
</evidence>
<protein>
    <submittedName>
        <fullName evidence="1">Uncharacterized protein</fullName>
    </submittedName>
</protein>
<dbReference type="Proteomes" id="UP000315369">
    <property type="component" value="Unassembled WGS sequence"/>
</dbReference>
<proteinExistence type="predicted"/>
<accession>A0A540WR37</accession>
<reference evidence="1 2" key="1">
    <citation type="submission" date="2019-06" db="EMBL/GenBank/DDBJ databases">
        <authorList>
            <person name="Livingstone P."/>
            <person name="Whitworth D."/>
        </authorList>
    </citation>
    <scope>NUCLEOTIDE SEQUENCE [LARGE SCALE GENOMIC DNA]</scope>
    <source>
        <strain evidence="1 2">AM401</strain>
    </source>
</reference>
<keyword evidence="2" id="KW-1185">Reference proteome</keyword>
<dbReference type="RefSeq" id="WP_141646753.1">
    <property type="nucleotide sequence ID" value="NZ_VIFM01000186.1"/>
</dbReference>
<dbReference type="AlphaFoldDB" id="A0A540WR37"/>
<name>A0A540WR37_9BACT</name>
<comment type="caution">
    <text evidence="1">The sequence shown here is derived from an EMBL/GenBank/DDBJ whole genome shotgun (WGS) entry which is preliminary data.</text>
</comment>
<dbReference type="EMBL" id="VIFM01000186">
    <property type="protein sequence ID" value="TQF11469.1"/>
    <property type="molecule type" value="Genomic_DNA"/>
</dbReference>